<dbReference type="GO" id="GO:0003677">
    <property type="term" value="F:DNA binding"/>
    <property type="evidence" value="ECO:0007669"/>
    <property type="project" value="InterPro"/>
</dbReference>
<proteinExistence type="predicted"/>
<dbReference type="PROSITE" id="PS50943">
    <property type="entry name" value="HTH_CROC1"/>
    <property type="match status" value="1"/>
</dbReference>
<dbReference type="SUPFAM" id="SSF47413">
    <property type="entry name" value="lambda repressor-like DNA-binding domains"/>
    <property type="match status" value="1"/>
</dbReference>
<accession>A0A1K2IRL3</accession>
<dbReference type="EMBL" id="FPKV01000005">
    <property type="protein sequence ID" value="SFZ94832.1"/>
    <property type="molecule type" value="Genomic_DNA"/>
</dbReference>
<dbReference type="InterPro" id="IPR001387">
    <property type="entry name" value="Cro/C1-type_HTH"/>
</dbReference>
<dbReference type="SMART" id="SM00530">
    <property type="entry name" value="HTH_XRE"/>
    <property type="match status" value="1"/>
</dbReference>
<dbReference type="AlphaFoldDB" id="A0A1K2IRL3"/>
<dbReference type="InterPro" id="IPR010982">
    <property type="entry name" value="Lambda_DNA-bd_dom_sf"/>
</dbReference>
<keyword evidence="3" id="KW-1185">Reference proteome</keyword>
<dbReference type="Gene3D" id="1.10.260.40">
    <property type="entry name" value="lambda repressor-like DNA-binding domains"/>
    <property type="match status" value="1"/>
</dbReference>
<dbReference type="CDD" id="cd00093">
    <property type="entry name" value="HTH_XRE"/>
    <property type="match status" value="1"/>
</dbReference>
<dbReference type="Proteomes" id="UP000182544">
    <property type="component" value="Unassembled WGS sequence"/>
</dbReference>
<evidence type="ECO:0000313" key="2">
    <source>
        <dbReference type="EMBL" id="SFZ94832.1"/>
    </source>
</evidence>
<gene>
    <name evidence="2" type="ORF">SAMN05428642_105122</name>
</gene>
<dbReference type="Pfam" id="PF01381">
    <property type="entry name" value="HTH_3"/>
    <property type="match status" value="1"/>
</dbReference>
<name>A0A1K2IRL3_9FLAO</name>
<dbReference type="OrthoDB" id="1446758at2"/>
<protein>
    <submittedName>
        <fullName evidence="2">Helix-turn-helix</fullName>
    </submittedName>
</protein>
<evidence type="ECO:0000259" key="1">
    <source>
        <dbReference type="PROSITE" id="PS50943"/>
    </source>
</evidence>
<organism evidence="2 3">
    <name type="scientific">Flaviramulus basaltis</name>
    <dbReference type="NCBI Taxonomy" id="369401"/>
    <lineage>
        <taxon>Bacteria</taxon>
        <taxon>Pseudomonadati</taxon>
        <taxon>Bacteroidota</taxon>
        <taxon>Flavobacteriia</taxon>
        <taxon>Flavobacteriales</taxon>
        <taxon>Flavobacteriaceae</taxon>
        <taxon>Flaviramulus</taxon>
    </lineage>
</organism>
<evidence type="ECO:0000313" key="3">
    <source>
        <dbReference type="Proteomes" id="UP000182544"/>
    </source>
</evidence>
<feature type="domain" description="HTH cro/C1-type" evidence="1">
    <location>
        <begin position="15"/>
        <end position="69"/>
    </location>
</feature>
<reference evidence="2 3" key="1">
    <citation type="submission" date="2016-10" db="EMBL/GenBank/DDBJ databases">
        <authorList>
            <person name="de Groot N.N."/>
        </authorList>
    </citation>
    <scope>NUCLEOTIDE SEQUENCE [LARGE SCALE GENOMIC DNA]</scope>
    <source>
        <strain evidence="2 3">DSM 18180</strain>
    </source>
</reference>
<sequence length="81" mass="9366">MNDFIELHQGILKNLEYLRKLNGYTLEYVGDSLGISKSGYRKIEKGSIHISLKHLHTLSLIYKVPLDKILFTNLASYQRTN</sequence>